<dbReference type="InterPro" id="IPR032466">
    <property type="entry name" value="Metal_Hydrolase"/>
</dbReference>
<evidence type="ECO:0000256" key="2">
    <source>
        <dbReference type="ARBA" id="ARBA00022723"/>
    </source>
</evidence>
<feature type="binding site" evidence="4">
    <location>
        <position position="148"/>
    </location>
    <ligand>
        <name>a divalent metal cation</name>
        <dbReference type="ChEBI" id="CHEBI:60240"/>
        <label>2</label>
    </ligand>
</feature>
<proteinExistence type="inferred from homology"/>
<evidence type="ECO:0000256" key="1">
    <source>
        <dbReference type="ARBA" id="ARBA00009275"/>
    </source>
</evidence>
<dbReference type="EMBL" id="RAPN01000005">
    <property type="protein sequence ID" value="RKD86119.1"/>
    <property type="molecule type" value="Genomic_DNA"/>
</dbReference>
<dbReference type="CDD" id="cd01310">
    <property type="entry name" value="TatD_DNAse"/>
    <property type="match status" value="1"/>
</dbReference>
<dbReference type="AlphaFoldDB" id="A0A419VVD5"/>
<dbReference type="InterPro" id="IPR015991">
    <property type="entry name" value="TatD/YcfH-like"/>
</dbReference>
<evidence type="ECO:0000256" key="3">
    <source>
        <dbReference type="ARBA" id="ARBA00022801"/>
    </source>
</evidence>
<keyword evidence="6" id="KW-1185">Reference proteome</keyword>
<dbReference type="SUPFAM" id="SSF51556">
    <property type="entry name" value="Metallo-dependent hydrolases"/>
    <property type="match status" value="1"/>
</dbReference>
<dbReference type="InterPro" id="IPR018228">
    <property type="entry name" value="DNase_TatD-rel_CS"/>
</dbReference>
<dbReference type="GO" id="GO:0016788">
    <property type="term" value="F:hydrolase activity, acting on ester bonds"/>
    <property type="evidence" value="ECO:0007669"/>
    <property type="project" value="InterPro"/>
</dbReference>
<protein>
    <submittedName>
        <fullName evidence="5">TatD DNase family protein</fullName>
    </submittedName>
</protein>
<comment type="similarity">
    <text evidence="1">Belongs to the metallo-dependent hydrolases superfamily. TatD-type hydrolase family.</text>
</comment>
<reference evidence="5 6" key="1">
    <citation type="submission" date="2018-09" db="EMBL/GenBank/DDBJ databases">
        <title>Genomic Encyclopedia of Archaeal and Bacterial Type Strains, Phase II (KMG-II): from individual species to whole genera.</title>
        <authorList>
            <person name="Goeker M."/>
        </authorList>
    </citation>
    <scope>NUCLEOTIDE SEQUENCE [LARGE SCALE GENOMIC DNA]</scope>
    <source>
        <strain evidence="5 6">DSM 27148</strain>
    </source>
</reference>
<gene>
    <name evidence="5" type="ORF">BC643_4436</name>
</gene>
<evidence type="ECO:0000313" key="6">
    <source>
        <dbReference type="Proteomes" id="UP000283387"/>
    </source>
</evidence>
<feature type="binding site" evidence="4">
    <location>
        <position position="173"/>
    </location>
    <ligand>
        <name>a divalent metal cation</name>
        <dbReference type="ChEBI" id="CHEBI:60240"/>
        <label>2</label>
    </ligand>
</feature>
<organism evidence="5 6">
    <name type="scientific">Mangrovibacterium diazotrophicum</name>
    <dbReference type="NCBI Taxonomy" id="1261403"/>
    <lineage>
        <taxon>Bacteria</taxon>
        <taxon>Pseudomonadati</taxon>
        <taxon>Bacteroidota</taxon>
        <taxon>Bacteroidia</taxon>
        <taxon>Marinilabiliales</taxon>
        <taxon>Prolixibacteraceae</taxon>
        <taxon>Mangrovibacterium</taxon>
    </lineage>
</organism>
<dbReference type="FunFam" id="3.20.20.140:FF:000005">
    <property type="entry name" value="TatD family hydrolase"/>
    <property type="match status" value="1"/>
</dbReference>
<keyword evidence="2 4" id="KW-0479">Metal-binding</keyword>
<dbReference type="NCBIfam" id="TIGR00010">
    <property type="entry name" value="YchF/TatD family DNA exonuclease"/>
    <property type="match status" value="1"/>
</dbReference>
<comment type="caution">
    <text evidence="5">The sequence shown here is derived from an EMBL/GenBank/DDBJ whole genome shotgun (WGS) entry which is preliminary data.</text>
</comment>
<dbReference type="GO" id="GO:0004536">
    <property type="term" value="F:DNA nuclease activity"/>
    <property type="evidence" value="ECO:0007669"/>
    <property type="project" value="InterPro"/>
</dbReference>
<dbReference type="PROSITE" id="PS01091">
    <property type="entry name" value="TATD_3"/>
    <property type="match status" value="1"/>
</dbReference>
<dbReference type="PIRSF" id="PIRSF005902">
    <property type="entry name" value="DNase_TatD"/>
    <property type="match status" value="1"/>
</dbReference>
<dbReference type="Proteomes" id="UP000283387">
    <property type="component" value="Unassembled WGS sequence"/>
</dbReference>
<feature type="binding site" evidence="4">
    <location>
        <position position="27"/>
    </location>
    <ligand>
        <name>a divalent metal cation</name>
        <dbReference type="ChEBI" id="CHEBI:60240"/>
        <label>1</label>
    </ligand>
</feature>
<keyword evidence="3" id="KW-0378">Hydrolase</keyword>
<dbReference type="InterPro" id="IPR001130">
    <property type="entry name" value="TatD-like"/>
</dbReference>
<sequence>MGNRQFGFPCFLCLKLSQEMLIDTHSHIYTEDFSDDIAEVIQRAYENEVRKIVLPNIDSSTVKKLLDLSEQYPQICYPLMGLHPTSVNEDYEEELELVEFWLQKQKFYGIGEIGIDLYWDKTFVNEQTDAFRRQIRMAIKYDLPIVIHFRESFNEVMAVLQEEKVPGLRGVFHSFSGTIEQAQQVIDLGFKLGVNGVVTFKNSGMDKVIEKVDPSHIILETDAPYLTPVPFRGKRNESSYLIYVARKVAELHGISVQELARRSSQNAESLFQI</sequence>
<dbReference type="GO" id="GO:0046872">
    <property type="term" value="F:metal ion binding"/>
    <property type="evidence" value="ECO:0007669"/>
    <property type="project" value="UniProtKB-KW"/>
</dbReference>
<feature type="binding site" evidence="4">
    <location>
        <position position="222"/>
    </location>
    <ligand>
        <name>a divalent metal cation</name>
        <dbReference type="ChEBI" id="CHEBI:60240"/>
        <label>1</label>
    </ligand>
</feature>
<evidence type="ECO:0000256" key="4">
    <source>
        <dbReference type="PIRSR" id="PIRSR005902-1"/>
    </source>
</evidence>
<dbReference type="PANTHER" id="PTHR46124:SF4">
    <property type="entry name" value="HYDROLASE TATD"/>
    <property type="match status" value="1"/>
</dbReference>
<feature type="binding site" evidence="4">
    <location>
        <position position="25"/>
    </location>
    <ligand>
        <name>a divalent metal cation</name>
        <dbReference type="ChEBI" id="CHEBI:60240"/>
        <label>1</label>
    </ligand>
</feature>
<dbReference type="GO" id="GO:0005829">
    <property type="term" value="C:cytosol"/>
    <property type="evidence" value="ECO:0007669"/>
    <property type="project" value="TreeGrafter"/>
</dbReference>
<dbReference type="PANTHER" id="PTHR46124">
    <property type="entry name" value="D-AMINOACYL-TRNA DEACYLASE"/>
    <property type="match status" value="1"/>
</dbReference>
<dbReference type="Gene3D" id="3.20.20.140">
    <property type="entry name" value="Metal-dependent hydrolases"/>
    <property type="match status" value="1"/>
</dbReference>
<dbReference type="Pfam" id="PF01026">
    <property type="entry name" value="TatD_DNase"/>
    <property type="match status" value="1"/>
</dbReference>
<accession>A0A419VVD5</accession>
<evidence type="ECO:0000313" key="5">
    <source>
        <dbReference type="EMBL" id="RKD86119.1"/>
    </source>
</evidence>
<feature type="binding site" evidence="4">
    <location>
        <position position="112"/>
    </location>
    <ligand>
        <name>a divalent metal cation</name>
        <dbReference type="ChEBI" id="CHEBI:60240"/>
        <label>1</label>
    </ligand>
</feature>
<name>A0A419VVD5_9BACT</name>